<dbReference type="UniPathway" id="UPA00845"/>
<keyword evidence="5" id="KW-0812">Transmembrane</keyword>
<dbReference type="SUPFAM" id="SSF53448">
    <property type="entry name" value="Nucleotide-diphospho-sugar transferases"/>
    <property type="match status" value="2"/>
</dbReference>
<accession>A0A4D6NFI4</accession>
<dbReference type="GO" id="GO:0047262">
    <property type="term" value="F:polygalacturonate 4-alpha-galacturonosyltransferase activity"/>
    <property type="evidence" value="ECO:0007669"/>
    <property type="project" value="InterPro"/>
</dbReference>
<gene>
    <name evidence="6" type="ORF">DEO72_LG10g2707</name>
</gene>
<evidence type="ECO:0000256" key="3">
    <source>
        <dbReference type="ARBA" id="ARBA00022676"/>
    </source>
</evidence>
<organism evidence="6 7">
    <name type="scientific">Vigna unguiculata</name>
    <name type="common">Cowpea</name>
    <dbReference type="NCBI Taxonomy" id="3917"/>
    <lineage>
        <taxon>Eukaryota</taxon>
        <taxon>Viridiplantae</taxon>
        <taxon>Streptophyta</taxon>
        <taxon>Embryophyta</taxon>
        <taxon>Tracheophyta</taxon>
        <taxon>Spermatophyta</taxon>
        <taxon>Magnoliopsida</taxon>
        <taxon>eudicotyledons</taxon>
        <taxon>Gunneridae</taxon>
        <taxon>Pentapetalae</taxon>
        <taxon>rosids</taxon>
        <taxon>fabids</taxon>
        <taxon>Fabales</taxon>
        <taxon>Fabaceae</taxon>
        <taxon>Papilionoideae</taxon>
        <taxon>50 kb inversion clade</taxon>
        <taxon>NPAAA clade</taxon>
        <taxon>indigoferoid/millettioid clade</taxon>
        <taxon>Phaseoleae</taxon>
        <taxon>Vigna</taxon>
    </lineage>
</organism>
<dbReference type="CDD" id="cd06429">
    <property type="entry name" value="GT8_like_1"/>
    <property type="match status" value="2"/>
</dbReference>
<dbReference type="InterPro" id="IPR029993">
    <property type="entry name" value="GAUT"/>
</dbReference>
<dbReference type="GO" id="GO:0045489">
    <property type="term" value="P:pectin biosynthetic process"/>
    <property type="evidence" value="ECO:0007669"/>
    <property type="project" value="UniProtKB-UniPathway"/>
</dbReference>
<dbReference type="Gene3D" id="3.90.550.10">
    <property type="entry name" value="Spore Coat Polysaccharide Biosynthesis Protein SpsA, Chain A"/>
    <property type="match status" value="2"/>
</dbReference>
<dbReference type="Pfam" id="PF01501">
    <property type="entry name" value="Glyco_transf_8"/>
    <property type="match status" value="2"/>
</dbReference>
<evidence type="ECO:0000256" key="2">
    <source>
        <dbReference type="ARBA" id="ARBA00006351"/>
    </source>
</evidence>
<protein>
    <recommendedName>
        <fullName evidence="8">Hexosyltransferase</fullName>
    </recommendedName>
</protein>
<sequence length="1086" mass="125477">MVNPRIPRSRIPTFTLFTSVISLALCTFFVLSFLFTTHSYSSNQHHFTGSEGGISHGFESIRRSILALKTDPLKPRLDQIRKQADDHRSLALVYASYARKLKLESSKLVRIFAELSVNFSDLMKKPQYRTLFSSDASPVDESVLRQLEKEVKERIKSTRQVIGDAKESFDNQLKIQKLKDTIFSVNEQLTKAKKQGAFSSLIAAKSIPKSLHCLSMRLMEERIAHPEKYITEGKPTPPEVEDPNLYHYALFSDNVVAASVVVNSATKNAKEPWKHVFHVVTDKMNLGAMQVMFKLKDYNGAHIEVKAVEDYKFLNSSYVPVLKQLESANLQRFYFENKLENATKDTNNMKFRNPKYLSILNHLRFYLPEMYPKLHKILFLDDDIVVQKDLTGLWKIDMDGKVNGAVETCFGSFHRYAQYMNFSHPLIKAKFSPKACAWAYGMNFFDLDAWRREKCTEEYHYWQNLNENRTLWKLGTLPPGLITYYSTTKPLDKSWHVLGLGYNPSISMDEINNAAVVHFNGNMKPWLDIAMAQFKPLWTKYVDYEQDFVQACNFDSELILLRIKKGLFRFDFIWVVLVGSEGGISHGFESIRRSILALKTDPLKPRLDQIRKQADDHRSLALVYASYARKLKLESSKLVRIFAELSVNFSDLMKKPQYRTLFSSDASPVDESVLRQLEKEVKERIKSTRQVIGDAKESFDNQLKIQKLKDTIFSVNEQLTKAKKQGAFSSLIAAKSIPKSLHCLSMRLMEERIAHPEKYITEGKPTPPEVEDPNLYHYALFSDNVVAASVVVNSATKNAKEPWKHVFHVVTDKMNLGAMQVMFKLKDYNGAHIEVKAVEDYKFLNSSYVPVLKQLESANLQRFYFENKLENATKDTNNMKFRNPKYLSILNHLRFYLPEMYPKLHKILFLDDDIVVQKDLTGLWKIDMDGKVNGAVETCFGSFHRYAQYMNFSHPLIKAKFSPKACAWAYGMNFFDLDAWRREKCTEEYHYWQNLNENRTLWKLGTLPPGLITYYSTTKPLDKSWHVLGLGYNPSISMDEINNAAVVHFNGNMKPWLDIAMAQFKPLWTKYVDYEQDFVQACNFGS</sequence>
<keyword evidence="3" id="KW-0328">Glycosyltransferase</keyword>
<keyword evidence="7" id="KW-1185">Reference proteome</keyword>
<reference evidence="6 7" key="1">
    <citation type="submission" date="2019-04" db="EMBL/GenBank/DDBJ databases">
        <title>An improved genome assembly and genetic linkage map for asparagus bean, Vigna unguiculata ssp. sesquipedialis.</title>
        <authorList>
            <person name="Xia Q."/>
            <person name="Zhang R."/>
            <person name="Dong Y."/>
        </authorList>
    </citation>
    <scope>NUCLEOTIDE SEQUENCE [LARGE SCALE GENOMIC DNA]</scope>
    <source>
        <tissue evidence="6">Leaf</tissue>
    </source>
</reference>
<evidence type="ECO:0000256" key="1">
    <source>
        <dbReference type="ARBA" id="ARBA00004877"/>
    </source>
</evidence>
<evidence type="ECO:0000256" key="4">
    <source>
        <dbReference type="ARBA" id="ARBA00022679"/>
    </source>
</evidence>
<dbReference type="Proteomes" id="UP000501690">
    <property type="component" value="Linkage Group LG10"/>
</dbReference>
<proteinExistence type="inferred from homology"/>
<keyword evidence="5" id="KW-0472">Membrane</keyword>
<name>A0A4D6NFI4_VIGUN</name>
<dbReference type="InterPro" id="IPR002495">
    <property type="entry name" value="Glyco_trans_8"/>
</dbReference>
<comment type="pathway">
    <text evidence="1">Glycan metabolism; pectin biosynthesis.</text>
</comment>
<dbReference type="InterPro" id="IPR029044">
    <property type="entry name" value="Nucleotide-diphossugar_trans"/>
</dbReference>
<evidence type="ECO:0000313" key="6">
    <source>
        <dbReference type="EMBL" id="QCE11474.1"/>
    </source>
</evidence>
<evidence type="ECO:0008006" key="8">
    <source>
        <dbReference type="Google" id="ProtNLM"/>
    </source>
</evidence>
<dbReference type="PANTHER" id="PTHR32116">
    <property type="entry name" value="GALACTURONOSYLTRANSFERASE 4-RELATED"/>
    <property type="match status" value="1"/>
</dbReference>
<comment type="similarity">
    <text evidence="2">Belongs to the glycosyltransferase 8 family.</text>
</comment>
<dbReference type="AlphaFoldDB" id="A0A4D6NFI4"/>
<dbReference type="EMBL" id="CP039354">
    <property type="protein sequence ID" value="QCE11474.1"/>
    <property type="molecule type" value="Genomic_DNA"/>
</dbReference>
<keyword evidence="5" id="KW-1133">Transmembrane helix</keyword>
<feature type="transmembrane region" description="Helical" evidence="5">
    <location>
        <begin position="12"/>
        <end position="35"/>
    </location>
</feature>
<dbReference type="PANTHER" id="PTHR32116:SF31">
    <property type="entry name" value="GALACTURONOSYLTRANSFERASE 8"/>
    <property type="match status" value="1"/>
</dbReference>
<evidence type="ECO:0000313" key="7">
    <source>
        <dbReference type="Proteomes" id="UP000501690"/>
    </source>
</evidence>
<keyword evidence="4" id="KW-0808">Transferase</keyword>
<evidence type="ECO:0000256" key="5">
    <source>
        <dbReference type="SAM" id="Phobius"/>
    </source>
</evidence>